<comment type="caution">
    <text evidence="2">The sequence shown here is derived from an EMBL/GenBank/DDBJ whole genome shotgun (WGS) entry which is preliminary data.</text>
</comment>
<dbReference type="InterPro" id="IPR027973">
    <property type="entry name" value="FSAF1-like"/>
</dbReference>
<reference evidence="2" key="1">
    <citation type="submission" date="2024-03" db="EMBL/GenBank/DDBJ databases">
        <title>WGS assembly of Saponaria officinalis var. Norfolk2.</title>
        <authorList>
            <person name="Jenkins J."/>
            <person name="Shu S."/>
            <person name="Grimwood J."/>
            <person name="Barry K."/>
            <person name="Goodstein D."/>
            <person name="Schmutz J."/>
            <person name="Leebens-Mack J."/>
            <person name="Osbourn A."/>
        </authorList>
    </citation>
    <scope>NUCLEOTIDE SEQUENCE [LARGE SCALE GENOMIC DNA]</scope>
    <source>
        <strain evidence="2">JIC</strain>
    </source>
</reference>
<name>A0AAW1IQR6_SAPOF</name>
<dbReference type="Proteomes" id="UP001443914">
    <property type="component" value="Unassembled WGS sequence"/>
</dbReference>
<feature type="compositionally biased region" description="Basic residues" evidence="1">
    <location>
        <begin position="152"/>
        <end position="178"/>
    </location>
</feature>
<dbReference type="Pfam" id="PF15375">
    <property type="entry name" value="FSAF1"/>
    <property type="match status" value="1"/>
</dbReference>
<gene>
    <name evidence="2" type="ORF">RND81_09G253200</name>
</gene>
<dbReference type="AlphaFoldDB" id="A0AAW1IQR6"/>
<dbReference type="InterPro" id="IPR053030">
    <property type="entry name" value="Ribosomal_biogenesis_FAF1-like"/>
</dbReference>
<protein>
    <submittedName>
        <fullName evidence="2">Uncharacterized protein</fullName>
    </submittedName>
</protein>
<sequence length="178" mass="19956">MGKPTGGKSKNCMEINGKVIDFRSILKEVELLGSSDMTWKERKDLQNKKVVSLGGKAIKQQRMSLSIAQPQMKNQKIREHKKLQQELLCGHSGLSMVKSTTKQRPEKRKPENSVLRSSQGHFRNGVLDVKHLLKATPAPRDEERGPPPMSKGKTKTKTKKKGGKKNNGKRKGGGRKRH</sequence>
<dbReference type="EMBL" id="JBDFQZ010000009">
    <property type="protein sequence ID" value="KAK9692276.1"/>
    <property type="molecule type" value="Genomic_DNA"/>
</dbReference>
<dbReference type="GO" id="GO:0000462">
    <property type="term" value="P:maturation of SSU-rRNA from tricistronic rRNA transcript (SSU-rRNA, 5.8S rRNA, LSU-rRNA)"/>
    <property type="evidence" value="ECO:0007669"/>
    <property type="project" value="TreeGrafter"/>
</dbReference>
<evidence type="ECO:0000256" key="1">
    <source>
        <dbReference type="SAM" id="MobiDB-lite"/>
    </source>
</evidence>
<proteinExistence type="predicted"/>
<dbReference type="PANTHER" id="PTHR28096">
    <property type="entry name" value="PROTEIN FAF1"/>
    <property type="match status" value="1"/>
</dbReference>
<keyword evidence="3" id="KW-1185">Reference proteome</keyword>
<evidence type="ECO:0000313" key="3">
    <source>
        <dbReference type="Proteomes" id="UP001443914"/>
    </source>
</evidence>
<evidence type="ECO:0000313" key="2">
    <source>
        <dbReference type="EMBL" id="KAK9692276.1"/>
    </source>
</evidence>
<accession>A0AAW1IQR6</accession>
<organism evidence="2 3">
    <name type="scientific">Saponaria officinalis</name>
    <name type="common">Common soapwort</name>
    <name type="synonym">Lychnis saponaria</name>
    <dbReference type="NCBI Taxonomy" id="3572"/>
    <lineage>
        <taxon>Eukaryota</taxon>
        <taxon>Viridiplantae</taxon>
        <taxon>Streptophyta</taxon>
        <taxon>Embryophyta</taxon>
        <taxon>Tracheophyta</taxon>
        <taxon>Spermatophyta</taxon>
        <taxon>Magnoliopsida</taxon>
        <taxon>eudicotyledons</taxon>
        <taxon>Gunneridae</taxon>
        <taxon>Pentapetalae</taxon>
        <taxon>Caryophyllales</taxon>
        <taxon>Caryophyllaceae</taxon>
        <taxon>Caryophylleae</taxon>
        <taxon>Saponaria</taxon>
    </lineage>
</organism>
<dbReference type="PANTHER" id="PTHR28096:SF1">
    <property type="entry name" value="PROTEIN FAF1"/>
    <property type="match status" value="1"/>
</dbReference>
<dbReference type="GO" id="GO:0005730">
    <property type="term" value="C:nucleolus"/>
    <property type="evidence" value="ECO:0007669"/>
    <property type="project" value="TreeGrafter"/>
</dbReference>
<feature type="region of interest" description="Disordered" evidence="1">
    <location>
        <begin position="87"/>
        <end position="178"/>
    </location>
</feature>